<proteinExistence type="predicted"/>
<evidence type="ECO:0000313" key="3">
    <source>
        <dbReference type="Proteomes" id="UP001607069"/>
    </source>
</evidence>
<feature type="domain" description="Conserved hypothetical protein CHP02391" evidence="1">
    <location>
        <begin position="34"/>
        <end position="72"/>
    </location>
</feature>
<dbReference type="RefSeq" id="WP_101255052.1">
    <property type="nucleotide sequence ID" value="NZ_BAABEN010000012.1"/>
</dbReference>
<organism evidence="2 3">
    <name type="scientific">Streptomyces chitinivorans</name>
    <dbReference type="NCBI Taxonomy" id="1257027"/>
    <lineage>
        <taxon>Bacteria</taxon>
        <taxon>Bacillati</taxon>
        <taxon>Actinomycetota</taxon>
        <taxon>Actinomycetes</taxon>
        <taxon>Kitasatosporales</taxon>
        <taxon>Streptomycetaceae</taxon>
        <taxon>Streptomyces</taxon>
    </lineage>
</organism>
<evidence type="ECO:0000313" key="2">
    <source>
        <dbReference type="EMBL" id="MFH0246779.1"/>
    </source>
</evidence>
<dbReference type="Proteomes" id="UP001607069">
    <property type="component" value="Unassembled WGS sequence"/>
</dbReference>
<protein>
    <submittedName>
        <fullName evidence="2">TIGR02391 family protein</fullName>
    </submittedName>
</protein>
<evidence type="ECO:0000259" key="1">
    <source>
        <dbReference type="Pfam" id="PF09509"/>
    </source>
</evidence>
<dbReference type="InterPro" id="IPR012654">
    <property type="entry name" value="CHP02391"/>
</dbReference>
<comment type="caution">
    <text evidence="2">The sequence shown here is derived from an EMBL/GenBank/DDBJ whole genome shotgun (WGS) entry which is preliminary data.</text>
</comment>
<keyword evidence="3" id="KW-1185">Reference proteome</keyword>
<accession>A0ABW7HLN6</accession>
<reference evidence="2 3" key="1">
    <citation type="submission" date="2024-10" db="EMBL/GenBank/DDBJ databases">
        <authorList>
            <person name="Cho J.-C."/>
        </authorList>
    </citation>
    <scope>NUCLEOTIDE SEQUENCE [LARGE SCALE GENOMIC DNA]</scope>
    <source>
        <strain evidence="2 3">KCTC29696</strain>
    </source>
</reference>
<dbReference type="EMBL" id="JBIHMK010000002">
    <property type="protein sequence ID" value="MFH0246779.1"/>
    <property type="molecule type" value="Genomic_DNA"/>
</dbReference>
<dbReference type="Pfam" id="PF09509">
    <property type="entry name" value="Hypoth_Ymh"/>
    <property type="match status" value="1"/>
</dbReference>
<gene>
    <name evidence="2" type="ORF">ACG5V6_00885</name>
</gene>
<sequence>MARNEVQRGLGILADKDEWAVRLVPDVSTLAADRFHPWVWEPAAPLWAAEARQDAVLAAARTVNRRLQLTSSCMVGGEASSC</sequence>
<name>A0ABW7HLN6_9ACTN</name>